<keyword evidence="4 7" id="KW-0812">Transmembrane</keyword>
<feature type="transmembrane region" description="Helical" evidence="7">
    <location>
        <begin position="405"/>
        <end position="426"/>
    </location>
</feature>
<feature type="transmembrane region" description="Helical" evidence="7">
    <location>
        <begin position="165"/>
        <end position="185"/>
    </location>
</feature>
<evidence type="ECO:0000256" key="2">
    <source>
        <dbReference type="ARBA" id="ARBA00008821"/>
    </source>
</evidence>
<comment type="subcellular location">
    <subcellularLocation>
        <location evidence="1">Membrane</location>
        <topology evidence="1">Multi-pass membrane protein</topology>
    </subcellularLocation>
</comment>
<keyword evidence="3" id="KW-0813">Transport</keyword>
<dbReference type="Pfam" id="PF00860">
    <property type="entry name" value="Xan_ur_permease"/>
    <property type="match status" value="1"/>
</dbReference>
<feature type="transmembrane region" description="Helical" evidence="7">
    <location>
        <begin position="226"/>
        <end position="250"/>
    </location>
</feature>
<comment type="caution">
    <text evidence="8">The sequence shown here is derived from an EMBL/GenBank/DDBJ whole genome shotgun (WGS) entry which is preliminary data.</text>
</comment>
<name>A0ABR5NAJ8_BRECH</name>
<gene>
    <name evidence="8" type="ORF">AN963_01850</name>
</gene>
<dbReference type="RefSeq" id="WP_055742861.1">
    <property type="nucleotide sequence ID" value="NZ_LJJB01000007.1"/>
</dbReference>
<proteinExistence type="inferred from homology"/>
<evidence type="ECO:0000256" key="4">
    <source>
        <dbReference type="ARBA" id="ARBA00022692"/>
    </source>
</evidence>
<keyword evidence="5 7" id="KW-1133">Transmembrane helix</keyword>
<comment type="similarity">
    <text evidence="2">Belongs to the nucleobase:cation symporter-2 (NCS2) (TC 2.A.40) family.</text>
</comment>
<sequence length="443" mass="47278">MRIQSPGWHESLGALQWFVYLLVYSIPIPIVIGGLYHLPAPEVEGLMQRTFLVAGATTVLQGVFGHRRPIIDGPAGIWLSVFVILGDMALRSGGDPANTLSLLTGSMMLAGIVLLLISRVAHRFAGWFTPLVTGSFMLLLSIQLGGVFLKGMLGAGHGPLTSTHALPGLIAIGVFLFVFGLSVWGKGWWKSYAVLIGIAVGWLVFSCLGLRPMSVANLTWFRLPEVFVWGAPHLDLGMAIAVFPLILMLLSSTMAATESMDQVLEKQAEEDPKHVFRSTAVSGVTHLLSASFSTVGIVPLGGSAGYVRMTGHRRIAPFLIGGLIMACLSFMPAVIGVLTMLPAPVAYAVELAAFVPMVGLGVRAIMREAMTERRLTILGVTLLVGTSLLFLPADTFAAAPAIVQYIAGNGLLVGVLIVLILERIWVEPDSKGKKSSLKPSMKC</sequence>
<evidence type="ECO:0008006" key="10">
    <source>
        <dbReference type="Google" id="ProtNLM"/>
    </source>
</evidence>
<feature type="transmembrane region" description="Helical" evidence="7">
    <location>
        <begin position="345"/>
        <end position="366"/>
    </location>
</feature>
<dbReference type="PANTHER" id="PTHR42810">
    <property type="entry name" value="PURINE PERMEASE C1399.01C-RELATED"/>
    <property type="match status" value="1"/>
</dbReference>
<evidence type="ECO:0000313" key="8">
    <source>
        <dbReference type="EMBL" id="KQL48572.1"/>
    </source>
</evidence>
<feature type="transmembrane region" description="Helical" evidence="7">
    <location>
        <begin position="192"/>
        <end position="214"/>
    </location>
</feature>
<evidence type="ECO:0000256" key="6">
    <source>
        <dbReference type="ARBA" id="ARBA00023136"/>
    </source>
</evidence>
<evidence type="ECO:0000256" key="5">
    <source>
        <dbReference type="ARBA" id="ARBA00022989"/>
    </source>
</evidence>
<feature type="transmembrane region" description="Helical" evidence="7">
    <location>
        <begin position="12"/>
        <end position="34"/>
    </location>
</feature>
<dbReference type="NCBIfam" id="NF037981">
    <property type="entry name" value="NCS2_1"/>
    <property type="match status" value="1"/>
</dbReference>
<feature type="transmembrane region" description="Helical" evidence="7">
    <location>
        <begin position="100"/>
        <end position="117"/>
    </location>
</feature>
<keyword evidence="6 7" id="KW-0472">Membrane</keyword>
<evidence type="ECO:0000313" key="9">
    <source>
        <dbReference type="Proteomes" id="UP000051063"/>
    </source>
</evidence>
<dbReference type="EMBL" id="LJJB01000007">
    <property type="protein sequence ID" value="KQL48572.1"/>
    <property type="molecule type" value="Genomic_DNA"/>
</dbReference>
<protein>
    <recommendedName>
        <fullName evidence="10">Xanthine permease</fullName>
    </recommendedName>
</protein>
<reference evidence="8 9" key="1">
    <citation type="submission" date="2015-09" db="EMBL/GenBank/DDBJ databases">
        <title>Genome sequencing project for genomic taxonomy and phylogenomics of Bacillus-like bacteria.</title>
        <authorList>
            <person name="Liu B."/>
            <person name="Wang J."/>
            <person name="Zhu Y."/>
            <person name="Liu G."/>
            <person name="Chen Q."/>
            <person name="Chen Z."/>
            <person name="Lan J."/>
            <person name="Che J."/>
            <person name="Ge C."/>
            <person name="Shi H."/>
            <person name="Pan Z."/>
            <person name="Liu X."/>
        </authorList>
    </citation>
    <scope>NUCLEOTIDE SEQUENCE [LARGE SCALE GENOMIC DNA]</scope>
    <source>
        <strain evidence="8 9">DSM 8552</strain>
    </source>
</reference>
<feature type="transmembrane region" description="Helical" evidence="7">
    <location>
        <begin position="375"/>
        <end position="393"/>
    </location>
</feature>
<feature type="transmembrane region" description="Helical" evidence="7">
    <location>
        <begin position="124"/>
        <end position="145"/>
    </location>
</feature>
<evidence type="ECO:0000256" key="7">
    <source>
        <dbReference type="SAM" id="Phobius"/>
    </source>
</evidence>
<accession>A0ABR5NAJ8</accession>
<dbReference type="PANTHER" id="PTHR42810:SF1">
    <property type="entry name" value="PURINE PERMEASE YWDJ-RELATED"/>
    <property type="match status" value="1"/>
</dbReference>
<dbReference type="Proteomes" id="UP000051063">
    <property type="component" value="Unassembled WGS sequence"/>
</dbReference>
<dbReference type="InterPro" id="IPR006043">
    <property type="entry name" value="NCS2"/>
</dbReference>
<evidence type="ECO:0000256" key="3">
    <source>
        <dbReference type="ARBA" id="ARBA00022448"/>
    </source>
</evidence>
<organism evidence="8 9">
    <name type="scientific">Brevibacillus choshinensis</name>
    <dbReference type="NCBI Taxonomy" id="54911"/>
    <lineage>
        <taxon>Bacteria</taxon>
        <taxon>Bacillati</taxon>
        <taxon>Bacillota</taxon>
        <taxon>Bacilli</taxon>
        <taxon>Bacillales</taxon>
        <taxon>Paenibacillaceae</taxon>
        <taxon>Brevibacillus</taxon>
    </lineage>
</organism>
<feature type="transmembrane region" description="Helical" evidence="7">
    <location>
        <begin position="318"/>
        <end position="339"/>
    </location>
</feature>
<evidence type="ECO:0000256" key="1">
    <source>
        <dbReference type="ARBA" id="ARBA00004141"/>
    </source>
</evidence>
<keyword evidence="9" id="KW-1185">Reference proteome</keyword>